<protein>
    <submittedName>
        <fullName evidence="1">Uncharacterized protein</fullName>
    </submittedName>
</protein>
<dbReference type="RefSeq" id="WP_215619936.1">
    <property type="nucleotide sequence ID" value="NZ_CP076134.1"/>
</dbReference>
<evidence type="ECO:0000313" key="2">
    <source>
        <dbReference type="Proteomes" id="UP000680839"/>
    </source>
</evidence>
<accession>A0A975RK52</accession>
<gene>
    <name evidence="1" type="ORF">KMZ29_14675</name>
</gene>
<reference evidence="1" key="1">
    <citation type="submission" date="2021-06" db="EMBL/GenBank/DDBJ databases">
        <title>Bradyrhizobium sp. S2-20-1 Genome sequencing.</title>
        <authorList>
            <person name="Jin L."/>
        </authorList>
    </citation>
    <scope>NUCLEOTIDE SEQUENCE</scope>
    <source>
        <strain evidence="1">S2-20-1</strain>
    </source>
</reference>
<name>A0A975RK52_9BRAD</name>
<dbReference type="Proteomes" id="UP000680839">
    <property type="component" value="Chromosome"/>
</dbReference>
<sequence>MATTIKQTEAIPASYPATPSGLSTAAAALAPAVVWDRIESYVAHRYTSRAVIWIVDGPGEWHPPLSPASISTVEVWSAADVWEVATLDASPLGGYYLPCTGPYRFTGTVGGGSPAPTVPAAVNEAFKRLAEYMAAPRSKAGARSESITAGSISTSHSRSESWMAMALQNSGAADLLRGYRRV</sequence>
<organism evidence="1 2">
    <name type="scientific">Bradyrhizobium sediminis</name>
    <dbReference type="NCBI Taxonomy" id="2840469"/>
    <lineage>
        <taxon>Bacteria</taxon>
        <taxon>Pseudomonadati</taxon>
        <taxon>Pseudomonadota</taxon>
        <taxon>Alphaproteobacteria</taxon>
        <taxon>Hyphomicrobiales</taxon>
        <taxon>Nitrobacteraceae</taxon>
        <taxon>Bradyrhizobium</taxon>
    </lineage>
</organism>
<dbReference type="EMBL" id="CP076134">
    <property type="protein sequence ID" value="QWG11025.1"/>
    <property type="molecule type" value="Genomic_DNA"/>
</dbReference>
<proteinExistence type="predicted"/>
<dbReference type="AlphaFoldDB" id="A0A975RK52"/>
<evidence type="ECO:0000313" key="1">
    <source>
        <dbReference type="EMBL" id="QWG11025.1"/>
    </source>
</evidence>